<dbReference type="RefSeq" id="WP_253761277.1">
    <property type="nucleotide sequence ID" value="NZ_JAMZDZ010000001.1"/>
</dbReference>
<feature type="region of interest" description="Disordered" evidence="1">
    <location>
        <begin position="40"/>
        <end position="95"/>
    </location>
</feature>
<evidence type="ECO:0000256" key="1">
    <source>
        <dbReference type="SAM" id="MobiDB-lite"/>
    </source>
</evidence>
<dbReference type="Proteomes" id="UP001595816">
    <property type="component" value="Unassembled WGS sequence"/>
</dbReference>
<feature type="compositionally biased region" description="Basic and acidic residues" evidence="1">
    <location>
        <begin position="47"/>
        <end position="72"/>
    </location>
</feature>
<organism evidence="2 3">
    <name type="scientific">Hamadaea flava</name>
    <dbReference type="NCBI Taxonomy" id="1742688"/>
    <lineage>
        <taxon>Bacteria</taxon>
        <taxon>Bacillati</taxon>
        <taxon>Actinomycetota</taxon>
        <taxon>Actinomycetes</taxon>
        <taxon>Micromonosporales</taxon>
        <taxon>Micromonosporaceae</taxon>
        <taxon>Hamadaea</taxon>
    </lineage>
</organism>
<protein>
    <submittedName>
        <fullName evidence="2">Uncharacterized protein</fullName>
    </submittedName>
</protein>
<evidence type="ECO:0000313" key="2">
    <source>
        <dbReference type="EMBL" id="MFC4134575.1"/>
    </source>
</evidence>
<accession>A0ABV8LUY3</accession>
<comment type="caution">
    <text evidence="2">The sequence shown here is derived from an EMBL/GenBank/DDBJ whole genome shotgun (WGS) entry which is preliminary data.</text>
</comment>
<sequence length="95" mass="10316">MDVTRANADPAAQSGISLPEEIWAGLRYARTPLREPMYAQAAVQRQAHGDTAPRRSKEDDESLRAPGREAFRSDAQANDGGKFPQICGNSPAYGE</sequence>
<keyword evidence="3" id="KW-1185">Reference proteome</keyword>
<reference evidence="3" key="1">
    <citation type="journal article" date="2019" name="Int. J. Syst. Evol. Microbiol.">
        <title>The Global Catalogue of Microorganisms (GCM) 10K type strain sequencing project: providing services to taxonomists for standard genome sequencing and annotation.</title>
        <authorList>
            <consortium name="The Broad Institute Genomics Platform"/>
            <consortium name="The Broad Institute Genome Sequencing Center for Infectious Disease"/>
            <person name="Wu L."/>
            <person name="Ma J."/>
        </authorList>
    </citation>
    <scope>NUCLEOTIDE SEQUENCE [LARGE SCALE GENOMIC DNA]</scope>
    <source>
        <strain evidence="3">CGMCC 4.7289</strain>
    </source>
</reference>
<dbReference type="EMBL" id="JBHSAY010000015">
    <property type="protein sequence ID" value="MFC4134575.1"/>
    <property type="molecule type" value="Genomic_DNA"/>
</dbReference>
<name>A0ABV8LUY3_9ACTN</name>
<evidence type="ECO:0000313" key="3">
    <source>
        <dbReference type="Proteomes" id="UP001595816"/>
    </source>
</evidence>
<gene>
    <name evidence="2" type="ORF">ACFOZ4_28530</name>
</gene>
<proteinExistence type="predicted"/>